<proteinExistence type="predicted"/>
<dbReference type="Proteomes" id="UP001501842">
    <property type="component" value="Unassembled WGS sequence"/>
</dbReference>
<gene>
    <name evidence="2" type="ORF">GCM10010439_69310</name>
</gene>
<evidence type="ECO:0000256" key="1">
    <source>
        <dbReference type="SAM" id="MobiDB-lite"/>
    </source>
</evidence>
<organism evidence="2 3">
    <name type="scientific">Actinocorallia aurantiaca</name>
    <dbReference type="NCBI Taxonomy" id="46204"/>
    <lineage>
        <taxon>Bacteria</taxon>
        <taxon>Bacillati</taxon>
        <taxon>Actinomycetota</taxon>
        <taxon>Actinomycetes</taxon>
        <taxon>Streptosporangiales</taxon>
        <taxon>Thermomonosporaceae</taxon>
        <taxon>Actinocorallia</taxon>
    </lineage>
</organism>
<protein>
    <submittedName>
        <fullName evidence="2">Uncharacterized protein</fullName>
    </submittedName>
</protein>
<sequence>MADLQVPGVLAGMLARLMDQTQSVKAKAEAIAATLPTAAEAVATAGANAAARHQPLADAVRDAGHTRPAEREYHEE</sequence>
<feature type="region of interest" description="Disordered" evidence="1">
    <location>
        <begin position="46"/>
        <end position="76"/>
    </location>
</feature>
<name>A0ABP6H938_9ACTN</name>
<accession>A0ABP6H938</accession>
<evidence type="ECO:0000313" key="2">
    <source>
        <dbReference type="EMBL" id="GAA2737806.1"/>
    </source>
</evidence>
<comment type="caution">
    <text evidence="2">The sequence shown here is derived from an EMBL/GenBank/DDBJ whole genome shotgun (WGS) entry which is preliminary data.</text>
</comment>
<reference evidence="3" key="1">
    <citation type="journal article" date="2019" name="Int. J. Syst. Evol. Microbiol.">
        <title>The Global Catalogue of Microorganisms (GCM) 10K type strain sequencing project: providing services to taxonomists for standard genome sequencing and annotation.</title>
        <authorList>
            <consortium name="The Broad Institute Genomics Platform"/>
            <consortium name="The Broad Institute Genome Sequencing Center for Infectious Disease"/>
            <person name="Wu L."/>
            <person name="Ma J."/>
        </authorList>
    </citation>
    <scope>NUCLEOTIDE SEQUENCE [LARGE SCALE GENOMIC DNA]</scope>
    <source>
        <strain evidence="3">JCM 8201</strain>
    </source>
</reference>
<evidence type="ECO:0000313" key="3">
    <source>
        <dbReference type="Proteomes" id="UP001501842"/>
    </source>
</evidence>
<feature type="compositionally biased region" description="Basic and acidic residues" evidence="1">
    <location>
        <begin position="59"/>
        <end position="76"/>
    </location>
</feature>
<keyword evidence="3" id="KW-1185">Reference proteome</keyword>
<dbReference type="EMBL" id="BAAATZ010000036">
    <property type="protein sequence ID" value="GAA2737806.1"/>
    <property type="molecule type" value="Genomic_DNA"/>
</dbReference>